<dbReference type="EMBL" id="JACAZH010000038">
    <property type="protein sequence ID" value="KAF7335989.1"/>
    <property type="molecule type" value="Genomic_DNA"/>
</dbReference>
<dbReference type="AlphaFoldDB" id="A0A8H6X8N0"/>
<evidence type="ECO:0000313" key="1">
    <source>
        <dbReference type="EMBL" id="KAF7335989.1"/>
    </source>
</evidence>
<evidence type="ECO:0000313" key="2">
    <source>
        <dbReference type="Proteomes" id="UP000623467"/>
    </source>
</evidence>
<reference evidence="1" key="1">
    <citation type="submission" date="2020-05" db="EMBL/GenBank/DDBJ databases">
        <title>Mycena genomes resolve the evolution of fungal bioluminescence.</title>
        <authorList>
            <person name="Tsai I.J."/>
        </authorList>
    </citation>
    <scope>NUCLEOTIDE SEQUENCE</scope>
    <source>
        <strain evidence="1">160909Yilan</strain>
    </source>
</reference>
<sequence length="521" mass="58918">MNPTVSRCADCDGKLSPCHFSVAHGTQHHALLNSNEAPLESDAVTAVVRVIARLREQQFEDSERLNQLTEEQVLLSNYRAANHAIFSPLRRMPLELLSEIFGWTLTSARSQLIDRPEFIEKESPWVLTHVCRTWRAVAVSTPALWSILILDYVALAPSSSYPLDMVETHIRRAQNLRIKFHGLSDRHESNKIEIFRCLVKYASRWEELLLEPTESLCPFLDSLRDCVPLLRRVRIRSHDHRNLFRTAAQSFDFINTAPSLVDFTLSDHLSSFAFHPSSQLTRYELWAPLKIHQGILKLAPRLSEAHIMVAVTGEPRPDAHEIIILPSVRRLHTSEAEFLDCIRAPGLEELSLYLRVRNWSHVDPFLARSLCPLQCLCIFGSYPKPHEILAVLNKIPSLIELRITPTASAEQANALLAGLTAVEIRTVAPQLICISVAPTFWIVDSFDFRAYAKMIKSRFESQECALTSTKLCMFSPSKSDSLLARARSSLDPLQGNGSQVMLLTGREALETTACWTYTSEF</sequence>
<organism evidence="1 2">
    <name type="scientific">Mycena sanguinolenta</name>
    <dbReference type="NCBI Taxonomy" id="230812"/>
    <lineage>
        <taxon>Eukaryota</taxon>
        <taxon>Fungi</taxon>
        <taxon>Dikarya</taxon>
        <taxon>Basidiomycota</taxon>
        <taxon>Agaricomycotina</taxon>
        <taxon>Agaricomycetes</taxon>
        <taxon>Agaricomycetidae</taxon>
        <taxon>Agaricales</taxon>
        <taxon>Marasmiineae</taxon>
        <taxon>Mycenaceae</taxon>
        <taxon>Mycena</taxon>
    </lineage>
</organism>
<comment type="caution">
    <text evidence="1">The sequence shown here is derived from an EMBL/GenBank/DDBJ whole genome shotgun (WGS) entry which is preliminary data.</text>
</comment>
<name>A0A8H6X8N0_9AGAR</name>
<dbReference type="Proteomes" id="UP000623467">
    <property type="component" value="Unassembled WGS sequence"/>
</dbReference>
<proteinExistence type="predicted"/>
<gene>
    <name evidence="1" type="ORF">MSAN_02312600</name>
</gene>
<keyword evidence="2" id="KW-1185">Reference proteome</keyword>
<protein>
    <submittedName>
        <fullName evidence="1">F-box domain-containing protein</fullName>
    </submittedName>
</protein>
<dbReference type="OrthoDB" id="3365698at2759"/>
<accession>A0A8H6X8N0</accession>